<comment type="similarity">
    <text evidence="1">Belongs to the putative lipase ROG1 family.</text>
</comment>
<evidence type="ECO:0000256" key="2">
    <source>
        <dbReference type="PROSITE-ProRule" id="PRU00023"/>
    </source>
</evidence>
<sequence length="541" mass="59944">MVQNPNTPAHHPSAQPGRSLPPYQTWRVRGVPTNFNRAKLVEVLHEHPDLNAQAPASEDRSTVNNGAWVCTLASDIEHHQVATVRFKHLPARLDTLALSEELIIDIDLSALRPTRLAIDQHFHGVTVLFCPVSNHSLDILAVPGLNSHPFGSFVHKGNGNMWLSDDLPRDMPNARVMIYGYDSKLEDSTNFAGIDDIASSLRIDIGRIISRSVGQKRLILIGHSLGGLLVKGALIRMAEAQFNRITQIIGALFFGVPNRGMDGIESLIAMVTNQPNGSIVESLSMVNSNVLLRQEERFPNVIGRMALEMFCFYETLMSPTAARDSDGKWKMIGPRKVLVNVSSAIGCLPQSKISTHSAPLSRTHSDLVKFTVYDPDYNKVCEVLRRMQEQASAGASRAIQGPSSPSNDADQGLIKAARNGDVQKAIQMLDNGAKLETEDPDNLRSPLDLAVVAGHQQMVELLLQRGSDVKTKDKWRETPLRHAILEGHVDIAKLLIRYGADIHAKDSWNQTPLWLVQERRYDIPQRVRQEILELILQHAAS</sequence>
<dbReference type="AlphaFoldDB" id="A0AA39X2S6"/>
<feature type="repeat" description="ANK" evidence="2">
    <location>
        <begin position="475"/>
        <end position="507"/>
    </location>
</feature>
<dbReference type="InterPro" id="IPR052374">
    <property type="entry name" value="SERAC1"/>
</dbReference>
<evidence type="ECO:0000259" key="4">
    <source>
        <dbReference type="Pfam" id="PF05057"/>
    </source>
</evidence>
<dbReference type="PROSITE" id="PS50088">
    <property type="entry name" value="ANK_REPEAT"/>
    <property type="match status" value="2"/>
</dbReference>
<dbReference type="InterPro" id="IPR007751">
    <property type="entry name" value="DUF676_lipase-like"/>
</dbReference>
<dbReference type="Gene3D" id="1.25.40.20">
    <property type="entry name" value="Ankyrin repeat-containing domain"/>
    <property type="match status" value="1"/>
</dbReference>
<dbReference type="InterPro" id="IPR002110">
    <property type="entry name" value="Ankyrin_rpt"/>
</dbReference>
<evidence type="ECO:0000256" key="1">
    <source>
        <dbReference type="ARBA" id="ARBA00007920"/>
    </source>
</evidence>
<dbReference type="SUPFAM" id="SSF53474">
    <property type="entry name" value="alpha/beta-Hydrolases"/>
    <property type="match status" value="1"/>
</dbReference>
<evidence type="ECO:0000313" key="5">
    <source>
        <dbReference type="EMBL" id="KAK0625917.1"/>
    </source>
</evidence>
<dbReference type="PANTHER" id="PTHR48182:SF3">
    <property type="entry name" value="DUF676 DOMAIN-CONTAINING PROTEIN"/>
    <property type="match status" value="1"/>
</dbReference>
<dbReference type="PANTHER" id="PTHR48182">
    <property type="entry name" value="PROTEIN SERAC1"/>
    <property type="match status" value="1"/>
</dbReference>
<dbReference type="PROSITE" id="PS50297">
    <property type="entry name" value="ANK_REP_REGION"/>
    <property type="match status" value="2"/>
</dbReference>
<dbReference type="InterPro" id="IPR036770">
    <property type="entry name" value="Ankyrin_rpt-contain_sf"/>
</dbReference>
<dbReference type="Gene3D" id="3.40.50.1820">
    <property type="entry name" value="alpha/beta hydrolase"/>
    <property type="match status" value="1"/>
</dbReference>
<organism evidence="5 6">
    <name type="scientific">Immersiella caudata</name>
    <dbReference type="NCBI Taxonomy" id="314043"/>
    <lineage>
        <taxon>Eukaryota</taxon>
        <taxon>Fungi</taxon>
        <taxon>Dikarya</taxon>
        <taxon>Ascomycota</taxon>
        <taxon>Pezizomycotina</taxon>
        <taxon>Sordariomycetes</taxon>
        <taxon>Sordariomycetidae</taxon>
        <taxon>Sordariales</taxon>
        <taxon>Lasiosphaeriaceae</taxon>
        <taxon>Immersiella</taxon>
    </lineage>
</organism>
<reference evidence="5" key="1">
    <citation type="submission" date="2023-06" db="EMBL/GenBank/DDBJ databases">
        <title>Genome-scale phylogeny and comparative genomics of the fungal order Sordariales.</title>
        <authorList>
            <consortium name="Lawrence Berkeley National Laboratory"/>
            <person name="Hensen N."/>
            <person name="Bonometti L."/>
            <person name="Westerberg I."/>
            <person name="Brannstrom I.O."/>
            <person name="Guillou S."/>
            <person name="Cros-Aarteil S."/>
            <person name="Calhoun S."/>
            <person name="Haridas S."/>
            <person name="Kuo A."/>
            <person name="Mondo S."/>
            <person name="Pangilinan J."/>
            <person name="Riley R."/>
            <person name="Labutti K."/>
            <person name="Andreopoulos B."/>
            <person name="Lipzen A."/>
            <person name="Chen C."/>
            <person name="Yanf M."/>
            <person name="Daum C."/>
            <person name="Ng V."/>
            <person name="Clum A."/>
            <person name="Steindorff A."/>
            <person name="Ohm R."/>
            <person name="Martin F."/>
            <person name="Silar P."/>
            <person name="Natvig D."/>
            <person name="Lalanne C."/>
            <person name="Gautier V."/>
            <person name="Ament-Velasquez S.L."/>
            <person name="Kruys A."/>
            <person name="Hutchinson M.I."/>
            <person name="Powell A.J."/>
            <person name="Barry K."/>
            <person name="Miller A.N."/>
            <person name="Grigoriev I.V."/>
            <person name="Debuchy R."/>
            <person name="Gladieux P."/>
            <person name="Thoren M.H."/>
            <person name="Johannesson H."/>
        </authorList>
    </citation>
    <scope>NUCLEOTIDE SEQUENCE</scope>
    <source>
        <strain evidence="5">CBS 606.72</strain>
    </source>
</reference>
<feature type="region of interest" description="Disordered" evidence="3">
    <location>
        <begin position="1"/>
        <end position="23"/>
    </location>
</feature>
<dbReference type="SUPFAM" id="SSF48403">
    <property type="entry name" value="Ankyrin repeat"/>
    <property type="match status" value="1"/>
</dbReference>
<accession>A0AA39X2S6</accession>
<evidence type="ECO:0000313" key="6">
    <source>
        <dbReference type="Proteomes" id="UP001175000"/>
    </source>
</evidence>
<keyword evidence="2" id="KW-0040">ANK repeat</keyword>
<dbReference type="InterPro" id="IPR029058">
    <property type="entry name" value="AB_hydrolase_fold"/>
</dbReference>
<evidence type="ECO:0000256" key="3">
    <source>
        <dbReference type="SAM" id="MobiDB-lite"/>
    </source>
</evidence>
<name>A0AA39X2S6_9PEZI</name>
<feature type="domain" description="DUF676" evidence="4">
    <location>
        <begin position="170"/>
        <end position="242"/>
    </location>
</feature>
<dbReference type="Pfam" id="PF05057">
    <property type="entry name" value="DUF676"/>
    <property type="match status" value="1"/>
</dbReference>
<protein>
    <recommendedName>
        <fullName evidence="4">DUF676 domain-containing protein</fullName>
    </recommendedName>
</protein>
<comment type="caution">
    <text evidence="5">The sequence shown here is derived from an EMBL/GenBank/DDBJ whole genome shotgun (WGS) entry which is preliminary data.</text>
</comment>
<keyword evidence="6" id="KW-1185">Reference proteome</keyword>
<gene>
    <name evidence="5" type="ORF">B0T14DRAFT_88933</name>
</gene>
<feature type="repeat" description="ANK" evidence="2">
    <location>
        <begin position="442"/>
        <end position="474"/>
    </location>
</feature>
<dbReference type="Pfam" id="PF12796">
    <property type="entry name" value="Ank_2"/>
    <property type="match status" value="1"/>
</dbReference>
<dbReference type="SMART" id="SM00248">
    <property type="entry name" value="ANK"/>
    <property type="match status" value="3"/>
</dbReference>
<proteinExistence type="inferred from homology"/>
<dbReference type="EMBL" id="JAULSU010000002">
    <property type="protein sequence ID" value="KAK0625917.1"/>
    <property type="molecule type" value="Genomic_DNA"/>
</dbReference>
<dbReference type="Proteomes" id="UP001175000">
    <property type="component" value="Unassembled WGS sequence"/>
</dbReference>